<feature type="binding site" evidence="15">
    <location>
        <position position="283"/>
    </location>
    <ligand>
        <name>ATP</name>
        <dbReference type="ChEBI" id="CHEBI:30616"/>
        <label>1</label>
    </ligand>
</feature>
<dbReference type="PROSITE" id="PS51855">
    <property type="entry name" value="MGS"/>
    <property type="match status" value="1"/>
</dbReference>
<dbReference type="SUPFAM" id="SSF56059">
    <property type="entry name" value="Glutathione synthetase ATP-binding domain-like"/>
    <property type="match status" value="2"/>
</dbReference>
<feature type="binding site" evidence="15">
    <location>
        <position position="209"/>
    </location>
    <ligand>
        <name>ATP</name>
        <dbReference type="ChEBI" id="CHEBI:30616"/>
        <label>1</label>
    </ligand>
</feature>
<feature type="domain" description="MGS-like" evidence="17">
    <location>
        <begin position="929"/>
        <end position="1067"/>
    </location>
</feature>
<keyword evidence="9 15" id="KW-0067">ATP-binding</keyword>
<dbReference type="SUPFAM" id="SSF48108">
    <property type="entry name" value="Carbamoyl phosphate synthetase, large subunit connection domain"/>
    <property type="match status" value="1"/>
</dbReference>
<feature type="binding site" evidence="15">
    <location>
        <position position="297"/>
    </location>
    <ligand>
        <name>Mn(2+)</name>
        <dbReference type="ChEBI" id="CHEBI:29035"/>
        <label>2</label>
    </ligand>
</feature>
<comment type="pathway">
    <text evidence="15">Pyrimidine metabolism; UMP biosynthesis via de novo pathway; (S)-dihydroorotate from bicarbonate: step 1/3.</text>
</comment>
<feature type="binding site" evidence="15">
    <location>
        <position position="778"/>
    </location>
    <ligand>
        <name>ATP</name>
        <dbReference type="ChEBI" id="CHEBI:30616"/>
        <label>2</label>
    </ligand>
</feature>
<feature type="binding site" evidence="15">
    <location>
        <position position="819"/>
    </location>
    <ligand>
        <name>ATP</name>
        <dbReference type="ChEBI" id="CHEBI:30616"/>
        <label>2</label>
    </ligand>
</feature>
<dbReference type="Pfam" id="PF25596">
    <property type="entry name" value="CPSase_L_D1"/>
    <property type="match status" value="2"/>
</dbReference>
<feature type="binding site" evidence="15">
    <location>
        <position position="240"/>
    </location>
    <ligand>
        <name>ATP</name>
        <dbReference type="ChEBI" id="CHEBI:30616"/>
        <label>1</label>
    </ligand>
</feature>
<dbReference type="STRING" id="1122949.GCA_000378725_00967"/>
<dbReference type="GO" id="GO:0006541">
    <property type="term" value="P:glutamine metabolic process"/>
    <property type="evidence" value="ECO:0007669"/>
    <property type="project" value="TreeGrafter"/>
</dbReference>
<dbReference type="GO" id="GO:0006526">
    <property type="term" value="P:L-arginine biosynthetic process"/>
    <property type="evidence" value="ECO:0007669"/>
    <property type="project" value="UniProtKB-UniRule"/>
</dbReference>
<dbReference type="EMBL" id="UGSZ01000001">
    <property type="protein sequence ID" value="SUB56626.1"/>
    <property type="molecule type" value="Genomic_DNA"/>
</dbReference>
<dbReference type="SMART" id="SM00851">
    <property type="entry name" value="MGS"/>
    <property type="match status" value="1"/>
</dbReference>
<feature type="binding site" evidence="15">
    <location>
        <position position="174"/>
    </location>
    <ligand>
        <name>ATP</name>
        <dbReference type="ChEBI" id="CHEBI:30616"/>
        <label>1</label>
    </ligand>
</feature>
<dbReference type="Gene3D" id="3.40.50.1380">
    <property type="entry name" value="Methylglyoxal synthase-like domain"/>
    <property type="match status" value="1"/>
</dbReference>
<keyword evidence="3 15" id="KW-0055">Arginine biosynthesis</keyword>
<comment type="pathway">
    <text evidence="1 15">Amino-acid biosynthesis; L-arginine biosynthesis; carbamoyl phosphate from bicarbonate: step 1/1.</text>
</comment>
<feature type="binding site" evidence="15">
    <location>
        <position position="128"/>
    </location>
    <ligand>
        <name>ATP</name>
        <dbReference type="ChEBI" id="CHEBI:30616"/>
        <label>1</label>
    </ligand>
</feature>
<evidence type="ECO:0000256" key="13">
    <source>
        <dbReference type="ARBA" id="ARBA00047359"/>
    </source>
</evidence>
<feature type="binding site" evidence="15">
    <location>
        <position position="297"/>
    </location>
    <ligand>
        <name>ATP</name>
        <dbReference type="ChEBI" id="CHEBI:30616"/>
        <label>1</label>
    </ligand>
</feature>
<dbReference type="GO" id="GO:0046872">
    <property type="term" value="F:metal ion binding"/>
    <property type="evidence" value="ECO:0007669"/>
    <property type="project" value="UniProtKB-KW"/>
</dbReference>
<dbReference type="InterPro" id="IPR016185">
    <property type="entry name" value="PreATP-grasp_dom_sf"/>
</dbReference>
<dbReference type="FunFam" id="3.40.50.20:FF:000001">
    <property type="entry name" value="Carbamoyl-phosphate synthase large chain"/>
    <property type="match status" value="2"/>
</dbReference>
<evidence type="ECO:0000259" key="16">
    <source>
        <dbReference type="PROSITE" id="PS50975"/>
    </source>
</evidence>
<keyword evidence="4 15" id="KW-0436">Ligase</keyword>
<feature type="binding site" evidence="15">
    <location>
        <position position="833"/>
    </location>
    <ligand>
        <name>Mg(2+)</name>
        <dbReference type="ChEBI" id="CHEBI:18420"/>
        <label>4</label>
    </ligand>
</feature>
<feature type="binding site" evidence="15">
    <location>
        <position position="297"/>
    </location>
    <ligand>
        <name>Mg(2+)</name>
        <dbReference type="ChEBI" id="CHEBI:18420"/>
        <label>1</label>
    </ligand>
</feature>
<feature type="binding site" evidence="15">
    <location>
        <position position="242"/>
    </location>
    <ligand>
        <name>ATP</name>
        <dbReference type="ChEBI" id="CHEBI:30616"/>
        <label>1</label>
    </ligand>
</feature>
<evidence type="ECO:0000313" key="19">
    <source>
        <dbReference type="Proteomes" id="UP000255517"/>
    </source>
</evidence>
<keyword evidence="11 15" id="KW-0665">Pyrimidine biosynthesis</keyword>
<dbReference type="Pfam" id="PF02786">
    <property type="entry name" value="CPSase_L_D2"/>
    <property type="match status" value="2"/>
</dbReference>
<evidence type="ECO:0000256" key="10">
    <source>
        <dbReference type="ARBA" id="ARBA00022842"/>
    </source>
</evidence>
<feature type="region of interest" description="Allosteric domain" evidence="15">
    <location>
        <begin position="929"/>
        <end position="1067"/>
    </location>
</feature>
<dbReference type="EC" id="6.3.5.5" evidence="15"/>
<feature type="binding site" evidence="15">
    <location>
        <position position="283"/>
    </location>
    <ligand>
        <name>Mg(2+)</name>
        <dbReference type="ChEBI" id="CHEBI:18420"/>
        <label>1</label>
    </ligand>
</feature>
<keyword evidence="5 15" id="KW-0028">Amino-acid biosynthesis</keyword>
<protein>
    <recommendedName>
        <fullName evidence="15">Carbamoyl phosphate synthase large chain</fullName>
        <ecNumber evidence="15">6.3.4.16</ecNumber>
        <ecNumber evidence="15">6.3.5.5</ecNumber>
    </recommendedName>
    <alternativeName>
        <fullName evidence="15">Carbamoyl phosphate synthetase ammonia chain</fullName>
    </alternativeName>
</protein>
<feature type="binding site" evidence="15">
    <location>
        <position position="831"/>
    </location>
    <ligand>
        <name>Mn(2+)</name>
        <dbReference type="ChEBI" id="CHEBI:29035"/>
        <label>4</label>
    </ligand>
</feature>
<dbReference type="InterPro" id="IPR058047">
    <property type="entry name" value="CPSase_preATP-grasp"/>
</dbReference>
<evidence type="ECO:0000256" key="12">
    <source>
        <dbReference type="ARBA" id="ARBA00023211"/>
    </source>
</evidence>
<dbReference type="RefSeq" id="WP_019034759.1">
    <property type="nucleotide sequence ID" value="NZ_UGSZ01000001.1"/>
</dbReference>
<comment type="catalytic activity">
    <reaction evidence="14 15">
        <text>hydrogencarbonate + L-glutamine + 2 ATP + H2O = carbamoyl phosphate + L-glutamate + 2 ADP + phosphate + 2 H(+)</text>
        <dbReference type="Rhea" id="RHEA:18633"/>
        <dbReference type="ChEBI" id="CHEBI:15377"/>
        <dbReference type="ChEBI" id="CHEBI:15378"/>
        <dbReference type="ChEBI" id="CHEBI:17544"/>
        <dbReference type="ChEBI" id="CHEBI:29985"/>
        <dbReference type="ChEBI" id="CHEBI:30616"/>
        <dbReference type="ChEBI" id="CHEBI:43474"/>
        <dbReference type="ChEBI" id="CHEBI:58228"/>
        <dbReference type="ChEBI" id="CHEBI:58359"/>
        <dbReference type="ChEBI" id="CHEBI:456216"/>
        <dbReference type="EC" id="6.3.5.5"/>
    </reaction>
</comment>
<dbReference type="GO" id="GO:0005524">
    <property type="term" value="F:ATP binding"/>
    <property type="evidence" value="ECO:0007669"/>
    <property type="project" value="UniProtKB-UniRule"/>
</dbReference>
<dbReference type="InterPro" id="IPR033937">
    <property type="entry name" value="MGS_CPS_CarB"/>
</dbReference>
<dbReference type="SUPFAM" id="SSF52335">
    <property type="entry name" value="Methylglyoxal synthase-like"/>
    <property type="match status" value="1"/>
</dbReference>
<dbReference type="GO" id="GO:0044205">
    <property type="term" value="P:'de novo' UMP biosynthetic process"/>
    <property type="evidence" value="ECO:0007669"/>
    <property type="project" value="UniProtKB-UniRule"/>
</dbReference>
<dbReference type="CDD" id="cd01424">
    <property type="entry name" value="MGS_CPS_II"/>
    <property type="match status" value="1"/>
</dbReference>
<keyword evidence="6" id="KW-0479">Metal-binding</keyword>
<accession>A0A379C4T9</accession>
<dbReference type="PANTHER" id="PTHR11405">
    <property type="entry name" value="CARBAMOYLTRANSFERASE FAMILY MEMBER"/>
    <property type="match status" value="1"/>
</dbReference>
<dbReference type="NCBIfam" id="TIGR01369">
    <property type="entry name" value="CPSaseII_lrg"/>
    <property type="match status" value="1"/>
</dbReference>
<feature type="region of interest" description="Carbamoyl phosphate synthetic domain" evidence="15">
    <location>
        <begin position="546"/>
        <end position="928"/>
    </location>
</feature>
<comment type="caution">
    <text evidence="15">Lacks conserved residue(s) required for the propagation of feature annotation.</text>
</comment>
<dbReference type="PRINTS" id="PR00098">
    <property type="entry name" value="CPSASE"/>
</dbReference>
<evidence type="ECO:0000256" key="15">
    <source>
        <dbReference type="HAMAP-Rule" id="MF_01210"/>
    </source>
</evidence>
<evidence type="ECO:0000256" key="11">
    <source>
        <dbReference type="ARBA" id="ARBA00022975"/>
    </source>
</evidence>
<feature type="binding site" evidence="15">
    <location>
        <position position="751"/>
    </location>
    <ligand>
        <name>ATP</name>
        <dbReference type="ChEBI" id="CHEBI:30616"/>
        <label>2</label>
    </ligand>
</feature>
<feature type="binding site" evidence="15">
    <location>
        <position position="297"/>
    </location>
    <ligand>
        <name>Mg(2+)</name>
        <dbReference type="ChEBI" id="CHEBI:18420"/>
        <label>2</label>
    </ligand>
</feature>
<feature type="domain" description="ATP-grasp" evidence="16">
    <location>
        <begin position="132"/>
        <end position="326"/>
    </location>
</feature>
<feature type="binding site" evidence="15">
    <location>
        <position position="745"/>
    </location>
    <ligand>
        <name>ATP</name>
        <dbReference type="ChEBI" id="CHEBI:30616"/>
        <label>2</label>
    </ligand>
</feature>
<feature type="binding site" evidence="15">
    <location>
        <position position="283"/>
    </location>
    <ligand>
        <name>Mn(2+)</name>
        <dbReference type="ChEBI" id="CHEBI:29035"/>
        <label>1</label>
    </ligand>
</feature>
<dbReference type="Gene3D" id="3.30.470.20">
    <property type="entry name" value="ATP-grasp fold, B domain"/>
    <property type="match status" value="2"/>
</dbReference>
<feature type="domain" description="ATP-grasp" evidence="16">
    <location>
        <begin position="670"/>
        <end position="860"/>
    </location>
</feature>
<evidence type="ECO:0000256" key="3">
    <source>
        <dbReference type="ARBA" id="ARBA00022571"/>
    </source>
</evidence>
<proteinExistence type="inferred from homology"/>
<dbReference type="NCBIfam" id="NF009455">
    <property type="entry name" value="PRK12815.1"/>
    <property type="match status" value="1"/>
</dbReference>
<feature type="binding site" evidence="15">
    <location>
        <position position="831"/>
    </location>
    <ligand>
        <name>Mg(2+)</name>
        <dbReference type="ChEBI" id="CHEBI:18420"/>
        <label>4</label>
    </ligand>
</feature>
<comment type="function">
    <text evidence="15">Large subunit of the glutamine-dependent carbamoyl phosphate synthetase (CPSase). CPSase catalyzes the formation of carbamoyl phosphate from the ammonia moiety of glutamine, carbonate, and phosphate donated by ATP, constituting the first step of 2 biosynthetic pathways, one leading to arginine and/or urea and the other to pyrimidine nucleotides. The large subunit (synthetase) binds the substrates ammonia (free or transferred from glutamine from the small subunit), hydrogencarbonate and ATP and carries out an ATP-coupled ligase reaction, activating hydrogencarbonate by forming carboxy phosphate which reacts with ammonia to form carbamoyl phosphate.</text>
</comment>
<dbReference type="InterPro" id="IPR005480">
    <property type="entry name" value="CPSase_lsu_oligo"/>
</dbReference>
<feature type="binding site" evidence="15">
    <location>
        <position position="831"/>
    </location>
    <ligand>
        <name>Mg(2+)</name>
        <dbReference type="ChEBI" id="CHEBI:18420"/>
        <label>3</label>
    </ligand>
</feature>
<feature type="binding site" evidence="15">
    <location>
        <position position="168"/>
    </location>
    <ligand>
        <name>ATP</name>
        <dbReference type="ChEBI" id="CHEBI:30616"/>
        <label>1</label>
    </ligand>
</feature>
<dbReference type="InterPro" id="IPR006275">
    <property type="entry name" value="CPSase_lsu"/>
</dbReference>
<dbReference type="Proteomes" id="UP000255517">
    <property type="component" value="Unassembled WGS sequence"/>
</dbReference>
<evidence type="ECO:0000256" key="1">
    <source>
        <dbReference type="ARBA" id="ARBA00005077"/>
    </source>
</evidence>
<evidence type="ECO:0000256" key="14">
    <source>
        <dbReference type="ARBA" id="ARBA00048816"/>
    </source>
</evidence>
<evidence type="ECO:0000256" key="2">
    <source>
        <dbReference type="ARBA" id="ARBA00009799"/>
    </source>
</evidence>
<keyword evidence="7 15" id="KW-0677">Repeat</keyword>
<dbReference type="SUPFAM" id="SSF52440">
    <property type="entry name" value="PreATP-grasp domain"/>
    <property type="match status" value="2"/>
</dbReference>
<dbReference type="Pfam" id="PF02787">
    <property type="entry name" value="CPSase_L_D3"/>
    <property type="match status" value="1"/>
</dbReference>
<evidence type="ECO:0000256" key="4">
    <source>
        <dbReference type="ARBA" id="ARBA00022598"/>
    </source>
</evidence>
<comment type="catalytic activity">
    <reaction evidence="13 15">
        <text>hydrogencarbonate + NH4(+) + 2 ATP = carbamoyl phosphate + 2 ADP + phosphate + 2 H(+)</text>
        <dbReference type="Rhea" id="RHEA:18029"/>
        <dbReference type="ChEBI" id="CHEBI:15378"/>
        <dbReference type="ChEBI" id="CHEBI:17544"/>
        <dbReference type="ChEBI" id="CHEBI:28938"/>
        <dbReference type="ChEBI" id="CHEBI:30616"/>
        <dbReference type="ChEBI" id="CHEBI:43474"/>
        <dbReference type="ChEBI" id="CHEBI:58228"/>
        <dbReference type="ChEBI" id="CHEBI:456216"/>
        <dbReference type="EC" id="6.3.4.16"/>
    </reaction>
</comment>
<comment type="cofactor">
    <cofactor evidence="15">
        <name>Mg(2+)</name>
        <dbReference type="ChEBI" id="CHEBI:18420"/>
    </cofactor>
    <cofactor evidence="15">
        <name>Mn(2+)</name>
        <dbReference type="ChEBI" id="CHEBI:29035"/>
    </cofactor>
    <text evidence="15">Binds 4 Mg(2+) or Mn(2+) ions per subunit.</text>
</comment>
<feature type="binding site" evidence="15">
    <location>
        <position position="779"/>
    </location>
    <ligand>
        <name>ATP</name>
        <dbReference type="ChEBI" id="CHEBI:30616"/>
        <label>2</label>
    </ligand>
</feature>
<feature type="binding site" evidence="15">
    <location>
        <position position="777"/>
    </location>
    <ligand>
        <name>ATP</name>
        <dbReference type="ChEBI" id="CHEBI:30616"/>
        <label>2</label>
    </ligand>
</feature>
<evidence type="ECO:0000256" key="6">
    <source>
        <dbReference type="ARBA" id="ARBA00022723"/>
    </source>
</evidence>
<dbReference type="InterPro" id="IPR011607">
    <property type="entry name" value="MGS-like_dom"/>
</dbReference>
<dbReference type="SMART" id="SM01209">
    <property type="entry name" value="GARS_A"/>
    <property type="match status" value="1"/>
</dbReference>
<evidence type="ECO:0000256" key="5">
    <source>
        <dbReference type="ARBA" id="ARBA00022605"/>
    </source>
</evidence>
<organism evidence="18 19">
    <name type="scientific">Peptoniphilus lacrimalis</name>
    <dbReference type="NCBI Taxonomy" id="33031"/>
    <lineage>
        <taxon>Bacteria</taxon>
        <taxon>Bacillati</taxon>
        <taxon>Bacillota</taxon>
        <taxon>Tissierellia</taxon>
        <taxon>Tissierellales</taxon>
        <taxon>Peptoniphilaceae</taxon>
        <taxon>Peptoniphilus</taxon>
    </lineage>
</organism>
<evidence type="ECO:0000256" key="7">
    <source>
        <dbReference type="ARBA" id="ARBA00022737"/>
    </source>
</evidence>
<evidence type="ECO:0000256" key="8">
    <source>
        <dbReference type="ARBA" id="ARBA00022741"/>
    </source>
</evidence>
<dbReference type="OrthoDB" id="9804197at2"/>
<feature type="binding site" evidence="15">
    <location>
        <position position="299"/>
    </location>
    <ligand>
        <name>Mg(2+)</name>
        <dbReference type="ChEBI" id="CHEBI:18420"/>
        <label>2</label>
    </ligand>
</feature>
<dbReference type="Pfam" id="PF02142">
    <property type="entry name" value="MGS"/>
    <property type="match status" value="1"/>
</dbReference>
<dbReference type="UniPathway" id="UPA00068">
    <property type="reaction ID" value="UER00171"/>
</dbReference>
<dbReference type="GO" id="GO:0004088">
    <property type="term" value="F:carbamoyl-phosphate synthase (glutamine-hydrolyzing) activity"/>
    <property type="evidence" value="ECO:0007669"/>
    <property type="project" value="UniProtKB-UniRule"/>
</dbReference>
<dbReference type="InterPro" id="IPR011761">
    <property type="entry name" value="ATP-grasp"/>
</dbReference>
<dbReference type="Gene3D" id="1.10.1030.10">
    <property type="entry name" value="Carbamoyl-phosphate synthetase, large subunit oligomerisation domain"/>
    <property type="match status" value="1"/>
</dbReference>
<dbReference type="GO" id="GO:0004087">
    <property type="term" value="F:carbamoyl-phosphate synthase (ammonia) activity"/>
    <property type="evidence" value="ECO:0007669"/>
    <property type="project" value="UniProtKB-EC"/>
</dbReference>
<feature type="binding site" evidence="15">
    <location>
        <position position="776"/>
    </location>
    <ligand>
        <name>ATP</name>
        <dbReference type="ChEBI" id="CHEBI:30616"/>
        <label>2</label>
    </ligand>
</feature>
<feature type="binding site" evidence="15">
    <location>
        <position position="831"/>
    </location>
    <ligand>
        <name>Mn(2+)</name>
        <dbReference type="ChEBI" id="CHEBI:29035"/>
        <label>3</label>
    </ligand>
</feature>
<evidence type="ECO:0000259" key="17">
    <source>
        <dbReference type="PROSITE" id="PS51855"/>
    </source>
</evidence>
<comment type="similarity">
    <text evidence="2 15">Belongs to the CarB family.</text>
</comment>
<dbReference type="PROSITE" id="PS50975">
    <property type="entry name" value="ATP_GRASP"/>
    <property type="match status" value="2"/>
</dbReference>
<dbReference type="InterPro" id="IPR005483">
    <property type="entry name" value="CPSase_dom"/>
</dbReference>
<feature type="binding site" evidence="15">
    <location>
        <position position="299"/>
    </location>
    <ligand>
        <name>Mn(2+)</name>
        <dbReference type="ChEBI" id="CHEBI:29035"/>
        <label>2</label>
    </ligand>
</feature>
<dbReference type="EC" id="6.3.4.16" evidence="15"/>
<feature type="binding site" evidence="15">
    <location>
        <position position="819"/>
    </location>
    <ligand>
        <name>Mn(2+)</name>
        <dbReference type="ChEBI" id="CHEBI:29035"/>
        <label>3</label>
    </ligand>
</feature>
<dbReference type="NCBIfam" id="NF003671">
    <property type="entry name" value="PRK05294.1"/>
    <property type="match status" value="1"/>
</dbReference>
<dbReference type="InterPro" id="IPR005479">
    <property type="entry name" value="CPAse_ATP-bd"/>
</dbReference>
<dbReference type="PROSITE" id="PS00867">
    <property type="entry name" value="CPSASE_2"/>
    <property type="match status" value="2"/>
</dbReference>
<feature type="binding site" evidence="15">
    <location>
        <position position="175"/>
    </location>
    <ligand>
        <name>ATP</name>
        <dbReference type="ChEBI" id="CHEBI:30616"/>
        <label>1</label>
    </ligand>
</feature>
<comment type="domain">
    <text evidence="15">The large subunit is composed of 2 ATP-grasp domains that are involved in binding the 2 ATP molecules needed for carbamoyl phosphate synthesis. The N-terminal ATP-grasp domain (referred to as the carboxyphosphate synthetic component) catalyzes the ATP-dependent phosphorylation of hydrogencarbonate to carboxyphosphate and the subsequent nucleophilic attack by ammonia to form a carbamate intermediate. The C-terminal ATP-grasp domain (referred to as the carbamoyl phosphate synthetic component) then catalyzes the phosphorylation of carbamate with the second ATP to form the end product carbamoyl phosphate. The reactive and unstable enzyme intermediates are sequentially channeled from one active site to the next through the interior of the protein over a distance of at least 96 A.</text>
</comment>
<keyword evidence="12" id="KW-0464">Manganese</keyword>
<evidence type="ECO:0000256" key="9">
    <source>
        <dbReference type="ARBA" id="ARBA00022840"/>
    </source>
</evidence>
<dbReference type="UniPathway" id="UPA00070">
    <property type="reaction ID" value="UER00115"/>
</dbReference>
<dbReference type="SMART" id="SM01096">
    <property type="entry name" value="CPSase_L_D3"/>
    <property type="match status" value="1"/>
</dbReference>
<feature type="binding site" evidence="15">
    <location>
        <position position="831"/>
    </location>
    <ligand>
        <name>ATP</name>
        <dbReference type="ChEBI" id="CHEBI:30616"/>
        <label>2</label>
    </ligand>
</feature>
<dbReference type="HAMAP" id="MF_01210_B">
    <property type="entry name" value="CPSase_L_chain_B"/>
    <property type="match status" value="1"/>
</dbReference>
<evidence type="ECO:0000313" key="18">
    <source>
        <dbReference type="EMBL" id="SUB56626.1"/>
    </source>
</evidence>
<feature type="binding site" evidence="15">
    <location>
        <position position="214"/>
    </location>
    <ligand>
        <name>ATP</name>
        <dbReference type="ChEBI" id="CHEBI:30616"/>
        <label>1</label>
    </ligand>
</feature>
<feature type="binding site" evidence="15">
    <location>
        <position position="819"/>
    </location>
    <ligand>
        <name>Mg(2+)</name>
        <dbReference type="ChEBI" id="CHEBI:18420"/>
        <label>3</label>
    </ligand>
</feature>
<feature type="binding site" evidence="15">
    <location>
        <position position="241"/>
    </location>
    <ligand>
        <name>ATP</name>
        <dbReference type="ChEBI" id="CHEBI:30616"/>
        <label>1</label>
    </ligand>
</feature>
<dbReference type="PROSITE" id="PS00866">
    <property type="entry name" value="CPSASE_1"/>
    <property type="match status" value="2"/>
</dbReference>
<dbReference type="PANTHER" id="PTHR11405:SF53">
    <property type="entry name" value="CARBAMOYL-PHOSPHATE SYNTHASE [AMMONIA], MITOCHONDRIAL"/>
    <property type="match status" value="1"/>
</dbReference>
<keyword evidence="10" id="KW-0460">Magnesium</keyword>
<comment type="subunit">
    <text evidence="15">Composed of two chains; the small (or glutamine) chain promotes the hydrolysis of glutamine to ammonia, which is used by the large (or ammonia) chain to synthesize carbamoyl phosphate. Tetramer of heterodimers (alpha,beta)4.</text>
</comment>
<feature type="binding site" evidence="15">
    <location>
        <position position="706"/>
    </location>
    <ligand>
        <name>ATP</name>
        <dbReference type="ChEBI" id="CHEBI:30616"/>
        <label>2</label>
    </ligand>
</feature>
<feature type="region of interest" description="Carboxyphosphate synthetic domain" evidence="15">
    <location>
        <begin position="1"/>
        <end position="399"/>
    </location>
</feature>
<gene>
    <name evidence="15 18" type="primary">carB</name>
    <name evidence="18" type="ORF">NCTC13149_00398</name>
</gene>
<dbReference type="GO" id="GO:0005737">
    <property type="term" value="C:cytoplasm"/>
    <property type="evidence" value="ECO:0007669"/>
    <property type="project" value="TreeGrafter"/>
</dbReference>
<feature type="binding site" evidence="15">
    <location>
        <position position="207"/>
    </location>
    <ligand>
        <name>ATP</name>
        <dbReference type="ChEBI" id="CHEBI:30616"/>
        <label>1</label>
    </ligand>
</feature>
<keyword evidence="8 15" id="KW-0547">Nucleotide-binding</keyword>
<dbReference type="InterPro" id="IPR036897">
    <property type="entry name" value="CarbamoylP_synth_lsu_oligo_sf"/>
</dbReference>
<dbReference type="AlphaFoldDB" id="A0A379C4T9"/>
<feature type="binding site" evidence="15">
    <location>
        <position position="297"/>
    </location>
    <ligand>
        <name>Mn(2+)</name>
        <dbReference type="ChEBI" id="CHEBI:29035"/>
        <label>1</label>
    </ligand>
</feature>
<dbReference type="FunFam" id="3.30.470.20:FF:000026">
    <property type="entry name" value="Carbamoyl-phosphate synthase large chain"/>
    <property type="match status" value="2"/>
</dbReference>
<feature type="binding site" evidence="15">
    <location>
        <position position="747"/>
    </location>
    <ligand>
        <name>ATP</name>
        <dbReference type="ChEBI" id="CHEBI:30616"/>
        <label>2</label>
    </ligand>
</feature>
<dbReference type="InterPro" id="IPR036914">
    <property type="entry name" value="MGS-like_dom_sf"/>
</dbReference>
<name>A0A379C4T9_9FIRM</name>
<feature type="binding site" evidence="15">
    <location>
        <position position="833"/>
    </location>
    <ligand>
        <name>Mn(2+)</name>
        <dbReference type="ChEBI" id="CHEBI:29035"/>
        <label>4</label>
    </ligand>
</feature>
<sequence length="1067" mass="118960">MPKKSIKKTLVIGSGPIVIGQAAEFDYSGSQAIESLKSLGIETVLINSNPATIMTDKKMADKIYIEPITIDFIEKIIKKEKPDSLLAAMGGQTGLNMAMELDKMGILKKYNIEVIGTDIDAIKKGEDRDIFRQTMKKINQPLVESEIVTSLEEGKRLAEKIGFPLVVRPAYTLGGTGGGFANNEEELEEILKHGLKISPVSQVLLEKSIKGYMEIEFEVIRDGAGNSLIICDMENVDPVGVHTGDSIVVAPCQSLKKEMLDKLKKASIDIVNEVGVKGACNVQLALNPKTYDYYVIEINPRVSRSSALASKATGYPIAKVATKIATGLNLDEISCPNGENLLSFTPNPDYVVVKFPKWPFDKFKFAKRKLGTKMMATGEVMAIGSNFEEALLKGIRSLEIKKYSLENEFSEEKTLEELKKRIAFADDERIFDMAEILRRCYDIKEVEKATGIVPYFVEKIKWIVDQEEKLKKLNINDLSEEYLSNLKGHGFSDKAIGNFLKVSEETIRNLRKKYNIMPSYIPVDTSHFREKESYYYSSYEKKAQIKISQKDKVVVLGAGPIRIGQGIEFDYASVHAIKSLEKLNYTTIIINNNPETVSTDFDISDRLYFEPETEEDVLNILELEKPLGVILQFGGQTAIKLAEFLDSKGIKILGTDFDNIDKAEDRERFEELLNSLDINRPKGGGVSSVEEGIKLANKLKYPLLVRPSYVLGGKGMEITHDEDQLKKYLKAAFKEDSKNPVLIDKYLLGREIEVDAICDGQDILIPGIMEHLERAGVHSGDSISIYPADKLSKKSKEKILDYTKKIAKGLKALGMINIQFIEYMDDIYIIEVNPRASRTVPYISKVSGIPIVELATRAIMGEKLKDMGFGVGLYKEPKLYAVKVPVFSMSKLARVEISLGPEMKSTGEVLGIGKTISEALYKGFLASGTSMQDDKKKVLATVNDNDKKEFLSIAKIMNDLGYSFYATEGTGKMLEENNIPVTKINRLTESHPNIIDIIENNQVDLVVNTPTKGGDSKRDGFKIRRTAIECGVDIVTSLDTLLARVKVKNEGYKEDNLNIYELEELGN</sequence>
<dbReference type="Gene3D" id="3.40.50.20">
    <property type="match status" value="2"/>
</dbReference>
<reference evidence="18 19" key="1">
    <citation type="submission" date="2018-06" db="EMBL/GenBank/DDBJ databases">
        <authorList>
            <consortium name="Pathogen Informatics"/>
            <person name="Doyle S."/>
        </authorList>
    </citation>
    <scope>NUCLEOTIDE SEQUENCE [LARGE SCALE GENOMIC DNA]</scope>
    <source>
        <strain evidence="18 19">NCTC13149</strain>
    </source>
</reference>